<dbReference type="EC" id="2.7.13.3" evidence="2"/>
<dbReference type="Gene3D" id="2.10.70.100">
    <property type="match status" value="1"/>
</dbReference>
<reference evidence="9" key="1">
    <citation type="submission" date="2016-12" db="EMBL/GenBank/DDBJ databases">
        <title>Discovery of methanogenic haloarchaea.</title>
        <authorList>
            <person name="Sorokin D.Y."/>
            <person name="Makarova K.S."/>
            <person name="Abbas B."/>
            <person name="Ferrer M."/>
            <person name="Golyshin P.N."/>
        </authorList>
    </citation>
    <scope>NUCLEOTIDE SEQUENCE [LARGE SCALE GENOMIC DNA]</scope>
    <source>
        <strain evidence="9">HMET1</strain>
    </source>
</reference>
<dbReference type="PROSITE" id="PS50109">
    <property type="entry name" value="HIS_KIN"/>
    <property type="match status" value="1"/>
</dbReference>
<dbReference type="Gene3D" id="1.10.287.130">
    <property type="match status" value="1"/>
</dbReference>
<dbReference type="SMART" id="SM00091">
    <property type="entry name" value="PAS"/>
    <property type="match status" value="2"/>
</dbReference>
<gene>
    <name evidence="9" type="ORF">BTN85_2186</name>
</gene>
<feature type="domain" description="PAC" evidence="8">
    <location>
        <begin position="250"/>
        <end position="305"/>
    </location>
</feature>
<feature type="domain" description="PAC" evidence="8">
    <location>
        <begin position="130"/>
        <end position="180"/>
    </location>
</feature>
<dbReference type="PANTHER" id="PTHR43304">
    <property type="entry name" value="PHYTOCHROME-LIKE PROTEIN CPH1"/>
    <property type="match status" value="1"/>
</dbReference>
<evidence type="ECO:0000256" key="4">
    <source>
        <dbReference type="ARBA" id="ARBA00022679"/>
    </source>
</evidence>
<dbReference type="InterPro" id="IPR005467">
    <property type="entry name" value="His_kinase_dom"/>
</dbReference>
<comment type="catalytic activity">
    <reaction evidence="1">
        <text>ATP + protein L-histidine = ADP + protein N-phospho-L-histidine.</text>
        <dbReference type="EC" id="2.7.13.3"/>
    </reaction>
</comment>
<dbReference type="Proteomes" id="UP000185744">
    <property type="component" value="Unassembled WGS sequence"/>
</dbReference>
<feature type="domain" description="PAC" evidence="8">
    <location>
        <begin position="1"/>
        <end position="52"/>
    </location>
</feature>
<feature type="domain" description="Histidine kinase" evidence="6">
    <location>
        <begin position="309"/>
        <end position="511"/>
    </location>
</feature>
<dbReference type="InterPro" id="IPR001610">
    <property type="entry name" value="PAC"/>
</dbReference>
<dbReference type="InParanoid" id="A0A1Q6DRX4"/>
<dbReference type="Pfam" id="PF08447">
    <property type="entry name" value="PAS_3"/>
    <property type="match status" value="1"/>
</dbReference>
<feature type="domain" description="PAS" evidence="7">
    <location>
        <begin position="181"/>
        <end position="252"/>
    </location>
</feature>
<evidence type="ECO:0000256" key="3">
    <source>
        <dbReference type="ARBA" id="ARBA00022553"/>
    </source>
</evidence>
<dbReference type="Gene3D" id="3.30.565.10">
    <property type="entry name" value="Histidine kinase-like ATPase, C-terminal domain"/>
    <property type="match status" value="1"/>
</dbReference>
<dbReference type="CDD" id="cd00130">
    <property type="entry name" value="PAS"/>
    <property type="match status" value="2"/>
</dbReference>
<keyword evidence="4" id="KW-0808">Transferase</keyword>
<feature type="non-terminal residue" evidence="9">
    <location>
        <position position="1"/>
    </location>
</feature>
<dbReference type="Pfam" id="PF02518">
    <property type="entry name" value="HATPase_c"/>
    <property type="match status" value="1"/>
</dbReference>
<comment type="caution">
    <text evidence="9">The sequence shown here is derived from an EMBL/GenBank/DDBJ whole genome shotgun (WGS) entry which is preliminary data.</text>
</comment>
<evidence type="ECO:0000259" key="8">
    <source>
        <dbReference type="PROSITE" id="PS50113"/>
    </source>
</evidence>
<feature type="domain" description="PAS" evidence="7">
    <location>
        <begin position="53"/>
        <end position="128"/>
    </location>
</feature>
<evidence type="ECO:0000256" key="2">
    <source>
        <dbReference type="ARBA" id="ARBA00012438"/>
    </source>
</evidence>
<dbReference type="NCBIfam" id="TIGR00229">
    <property type="entry name" value="sensory_box"/>
    <property type="match status" value="2"/>
</dbReference>
<dbReference type="InterPro" id="IPR035965">
    <property type="entry name" value="PAS-like_dom_sf"/>
</dbReference>
<keyword evidence="10" id="KW-1185">Reference proteome</keyword>
<evidence type="ECO:0000313" key="10">
    <source>
        <dbReference type="Proteomes" id="UP000185744"/>
    </source>
</evidence>
<keyword evidence="3" id="KW-0597">Phosphoprotein</keyword>
<dbReference type="Pfam" id="PF13426">
    <property type="entry name" value="PAS_9"/>
    <property type="match status" value="1"/>
</dbReference>
<dbReference type="EMBL" id="MSDW01000003">
    <property type="protein sequence ID" value="OKY77093.1"/>
    <property type="molecule type" value="Genomic_DNA"/>
</dbReference>
<dbReference type="InterPro" id="IPR004358">
    <property type="entry name" value="Sig_transdc_His_kin-like_C"/>
</dbReference>
<organism evidence="9 10">
    <name type="scientific">Methanohalarchaeum thermophilum</name>
    <dbReference type="NCBI Taxonomy" id="1903181"/>
    <lineage>
        <taxon>Archaea</taxon>
        <taxon>Methanobacteriati</taxon>
        <taxon>Methanobacteriota</taxon>
        <taxon>Methanonatronarchaeia</taxon>
        <taxon>Methanonatronarchaeales</taxon>
        <taxon>Methanonatronarchaeaceae</taxon>
        <taxon>Candidatus Methanohalarchaeum</taxon>
    </lineage>
</organism>
<dbReference type="PANTHER" id="PTHR43304:SF1">
    <property type="entry name" value="PAC DOMAIN-CONTAINING PROTEIN"/>
    <property type="match status" value="1"/>
</dbReference>
<dbReference type="AlphaFoldDB" id="A0A1Q6DRX4"/>
<dbReference type="SMART" id="SM00387">
    <property type="entry name" value="HATPase_c"/>
    <property type="match status" value="1"/>
</dbReference>
<evidence type="ECO:0000256" key="1">
    <source>
        <dbReference type="ARBA" id="ARBA00000085"/>
    </source>
</evidence>
<dbReference type="GO" id="GO:0004673">
    <property type="term" value="F:protein histidine kinase activity"/>
    <property type="evidence" value="ECO:0007669"/>
    <property type="project" value="UniProtKB-EC"/>
</dbReference>
<dbReference type="PRINTS" id="PR00344">
    <property type="entry name" value="BCTRLSENSOR"/>
</dbReference>
<proteinExistence type="predicted"/>
<dbReference type="SUPFAM" id="SSF55785">
    <property type="entry name" value="PYP-like sensor domain (PAS domain)"/>
    <property type="match status" value="3"/>
</dbReference>
<evidence type="ECO:0000259" key="7">
    <source>
        <dbReference type="PROSITE" id="PS50112"/>
    </source>
</evidence>
<dbReference type="InterPro" id="IPR013655">
    <property type="entry name" value="PAS_fold_3"/>
</dbReference>
<dbReference type="STRING" id="1903181.BTN85_2186"/>
<name>A0A1Q6DRX4_METT1</name>
<dbReference type="InterPro" id="IPR000700">
    <property type="entry name" value="PAS-assoc_C"/>
</dbReference>
<sequence>YYENPVLTKSGEERTILWHNSALKDEDGSIIGHLSSGMDITERKRVEKKLKKERKRFQEIFNNANDAIYLHDLTEEGMPSEFIEVNDVACEMLGYSREEFLEMSPRDIDSSEKADEVPEVMEKLFNEGDVRFEMKHQAKDGTKIPVEINSHLLELEDEKRVLSVARDISERKKREEKLKKNEKRLKGSQRVANVGSWEIDLDTGELTWSDETYRIFGLPIGEPVTYDEFLEFIHPEDRDYVDKEWNEALETGEYDIDHRIVVDDEIKWVHEKADIIFNDDGEPIRVVGSVQDITERKKRKEREELLHSLLRHDVQNKAQVVEGYLELLKEDPEGNKEYVDKALKAAKESEDIIEKVRTLRKIEKEGIKETKIDSVLKEVMEENRDRANERGLEIKKTSSSLKCKVKAGSLLRELFNNITENAIQHSEGTKIKITCKEKQKEVICSIEDDGRGIPDEQKEKVFEKGFKSGETGGSGLGMYLAKQIIENYNGKIEVRDSELGGARFDIYLNKA</sequence>
<evidence type="ECO:0000313" key="9">
    <source>
        <dbReference type="EMBL" id="OKY77093.1"/>
    </source>
</evidence>
<accession>A0A1Q6DRX4</accession>
<evidence type="ECO:0000259" key="6">
    <source>
        <dbReference type="PROSITE" id="PS50109"/>
    </source>
</evidence>
<dbReference type="PROSITE" id="PS50112">
    <property type="entry name" value="PAS"/>
    <property type="match status" value="2"/>
</dbReference>
<dbReference type="PROSITE" id="PS50113">
    <property type="entry name" value="PAC"/>
    <property type="match status" value="3"/>
</dbReference>
<dbReference type="InterPro" id="IPR003594">
    <property type="entry name" value="HATPase_dom"/>
</dbReference>
<dbReference type="InterPro" id="IPR000014">
    <property type="entry name" value="PAS"/>
</dbReference>
<evidence type="ECO:0000256" key="5">
    <source>
        <dbReference type="ARBA" id="ARBA00022777"/>
    </source>
</evidence>
<dbReference type="SMART" id="SM00086">
    <property type="entry name" value="PAC"/>
    <property type="match status" value="3"/>
</dbReference>
<dbReference type="CDD" id="cd00075">
    <property type="entry name" value="HATPase"/>
    <property type="match status" value="1"/>
</dbReference>
<dbReference type="Gene3D" id="3.30.450.20">
    <property type="entry name" value="PAS domain"/>
    <property type="match status" value="3"/>
</dbReference>
<dbReference type="InterPro" id="IPR052162">
    <property type="entry name" value="Sensor_kinase/Photoreceptor"/>
</dbReference>
<keyword evidence="5 9" id="KW-0418">Kinase</keyword>
<protein>
    <recommendedName>
        <fullName evidence="2">histidine kinase</fullName>
        <ecNumber evidence="2">2.7.13.3</ecNumber>
    </recommendedName>
</protein>
<dbReference type="SUPFAM" id="SSF55874">
    <property type="entry name" value="ATPase domain of HSP90 chaperone/DNA topoisomerase II/histidine kinase"/>
    <property type="match status" value="1"/>
</dbReference>
<dbReference type="InterPro" id="IPR036890">
    <property type="entry name" value="HATPase_C_sf"/>
</dbReference>